<keyword evidence="3" id="KW-1185">Reference proteome</keyword>
<dbReference type="Gene3D" id="3.90.226.10">
    <property type="entry name" value="2-enoyl-CoA Hydratase, Chain A, domain 1"/>
    <property type="match status" value="1"/>
</dbReference>
<comment type="caution">
    <text evidence="2">The sequence shown here is derived from an EMBL/GenBank/DDBJ whole genome shotgun (WGS) entry which is preliminary data.</text>
</comment>
<gene>
    <name evidence="2" type="ORF">A8926_4419</name>
</gene>
<dbReference type="PANTHER" id="PTHR42964:SF1">
    <property type="entry name" value="POLYKETIDE BIOSYNTHESIS ENOYL-COA HYDRATASE PKSH-RELATED"/>
    <property type="match status" value="1"/>
</dbReference>
<dbReference type="OrthoDB" id="370015at2"/>
<dbReference type="Proteomes" id="UP000233786">
    <property type="component" value="Unassembled WGS sequence"/>
</dbReference>
<organism evidence="2 3">
    <name type="scientific">Saccharopolyspora spinosa</name>
    <dbReference type="NCBI Taxonomy" id="60894"/>
    <lineage>
        <taxon>Bacteria</taxon>
        <taxon>Bacillati</taxon>
        <taxon>Actinomycetota</taxon>
        <taxon>Actinomycetes</taxon>
        <taxon>Pseudonocardiales</taxon>
        <taxon>Pseudonocardiaceae</taxon>
        <taxon>Saccharopolyspora</taxon>
    </lineage>
</organism>
<dbReference type="GO" id="GO:0003824">
    <property type="term" value="F:catalytic activity"/>
    <property type="evidence" value="ECO:0007669"/>
    <property type="project" value="UniProtKB-ARBA"/>
</dbReference>
<dbReference type="InterPro" id="IPR029045">
    <property type="entry name" value="ClpP/crotonase-like_dom_sf"/>
</dbReference>
<accession>A0A2N3Y0Z1</accession>
<dbReference type="AlphaFoldDB" id="A0A2N3Y0Z1"/>
<reference evidence="2" key="1">
    <citation type="submission" date="2017-12" db="EMBL/GenBank/DDBJ databases">
        <title>Sequencing the genomes of 1000 Actinobacteria strains.</title>
        <authorList>
            <person name="Klenk H.-P."/>
        </authorList>
    </citation>
    <scope>NUCLEOTIDE SEQUENCE [LARGE SCALE GENOMIC DNA]</scope>
    <source>
        <strain evidence="2">DSM 44228</strain>
    </source>
</reference>
<evidence type="ECO:0000313" key="2">
    <source>
        <dbReference type="EMBL" id="PKW16577.1"/>
    </source>
</evidence>
<dbReference type="NCBIfam" id="NF004795">
    <property type="entry name" value="PRK06143.1"/>
    <property type="match status" value="1"/>
</dbReference>
<dbReference type="InterPro" id="IPR051683">
    <property type="entry name" value="Enoyl-CoA_Hydratase/Isomerase"/>
</dbReference>
<dbReference type="STRING" id="994479.GCA_000194155_07366"/>
<protein>
    <submittedName>
        <fullName evidence="2">Short chain enoyl-CoA hydratase</fullName>
    </submittedName>
</protein>
<evidence type="ECO:0000256" key="1">
    <source>
        <dbReference type="ARBA" id="ARBA00005254"/>
    </source>
</evidence>
<dbReference type="PANTHER" id="PTHR42964">
    <property type="entry name" value="ENOYL-COA HYDRATASE"/>
    <property type="match status" value="1"/>
</dbReference>
<dbReference type="EMBL" id="PJNB01000001">
    <property type="protein sequence ID" value="PKW16577.1"/>
    <property type="molecule type" value="Genomic_DNA"/>
</dbReference>
<proteinExistence type="inferred from homology"/>
<dbReference type="Pfam" id="PF00378">
    <property type="entry name" value="ECH_1"/>
    <property type="match status" value="1"/>
</dbReference>
<dbReference type="InterPro" id="IPR001753">
    <property type="entry name" value="Enoyl-CoA_hydra/iso"/>
</dbReference>
<comment type="similarity">
    <text evidence="1">Belongs to the enoyl-CoA hydratase/isomerase family.</text>
</comment>
<dbReference type="CDD" id="cd06558">
    <property type="entry name" value="crotonase-like"/>
    <property type="match status" value="1"/>
</dbReference>
<name>A0A2N3Y0Z1_SACSN</name>
<evidence type="ECO:0000313" key="3">
    <source>
        <dbReference type="Proteomes" id="UP000233786"/>
    </source>
</evidence>
<dbReference type="SUPFAM" id="SSF52096">
    <property type="entry name" value="ClpP/crotonase"/>
    <property type="match status" value="1"/>
</dbReference>
<sequence length="269" mass="28721">MSLGRLTGVALAETTSTEHAVAELDTDGIATVTIRNAKALNIVGTPVIKDVTAAIDGLAVRPEVRVLVLRGTGDRAFIGGADINEMSTLDRRGAEMFIDGLRGMCEAVRNFPSPVIARIPGWCLGGGLEMAAACDLRISSSDARFGMPEVAVGIPSVIHAALLPRLIGTGRAAWLTLTGDHVDAATALSWGLVHEVCEPAELDAAVDRMARKFVKFGPAAVRQQKKLLRSWEDLPIDQAVANSVTEFGTAFDTGEPQRFMTEFLNRKRS</sequence>